<comment type="caution">
    <text evidence="2">The sequence shown here is derived from an EMBL/GenBank/DDBJ whole genome shotgun (WGS) entry which is preliminary data.</text>
</comment>
<dbReference type="EMBL" id="CAKLBY020000086">
    <property type="protein sequence ID" value="CAK7925326.1"/>
    <property type="molecule type" value="Genomic_DNA"/>
</dbReference>
<sequence>MGKSCSRGSAYFPTLTTLTFDKKRLVCQALLLLRFSIAGNANDALVVKFKAKRRAGETRCDDVHYCERNKHVFSRIQMATDPEGKVAQEVALEPDGRPVPSLARKSERKSLRSIYPIR</sequence>
<evidence type="ECO:0000313" key="3">
    <source>
        <dbReference type="Proteomes" id="UP001162060"/>
    </source>
</evidence>
<gene>
    <name evidence="2" type="ORF">PM001_LOCUS10476</name>
</gene>
<evidence type="ECO:0000313" key="2">
    <source>
        <dbReference type="EMBL" id="CAK7925326.1"/>
    </source>
</evidence>
<dbReference type="Proteomes" id="UP001162060">
    <property type="component" value="Unassembled WGS sequence"/>
</dbReference>
<organism evidence="2 3">
    <name type="scientific">Peronospora matthiolae</name>
    <dbReference type="NCBI Taxonomy" id="2874970"/>
    <lineage>
        <taxon>Eukaryota</taxon>
        <taxon>Sar</taxon>
        <taxon>Stramenopiles</taxon>
        <taxon>Oomycota</taxon>
        <taxon>Peronosporomycetes</taxon>
        <taxon>Peronosporales</taxon>
        <taxon>Peronosporaceae</taxon>
        <taxon>Peronospora</taxon>
    </lineage>
</organism>
<accession>A0AAV1TSD7</accession>
<protein>
    <submittedName>
        <fullName evidence="2">Uncharacterized protein</fullName>
    </submittedName>
</protein>
<dbReference type="AlphaFoldDB" id="A0AAV1TSD7"/>
<reference evidence="2" key="1">
    <citation type="submission" date="2024-01" db="EMBL/GenBank/DDBJ databases">
        <authorList>
            <person name="Webb A."/>
        </authorList>
    </citation>
    <scope>NUCLEOTIDE SEQUENCE</scope>
    <source>
        <strain evidence="2">Pm1</strain>
    </source>
</reference>
<feature type="region of interest" description="Disordered" evidence="1">
    <location>
        <begin position="96"/>
        <end position="118"/>
    </location>
</feature>
<evidence type="ECO:0000256" key="1">
    <source>
        <dbReference type="SAM" id="MobiDB-lite"/>
    </source>
</evidence>
<name>A0AAV1TSD7_9STRA</name>
<proteinExistence type="predicted"/>